<dbReference type="EMBL" id="JBBWWQ010000018">
    <property type="protein sequence ID" value="KAK8921243.1"/>
    <property type="molecule type" value="Genomic_DNA"/>
</dbReference>
<dbReference type="Gene3D" id="4.10.280.10">
    <property type="entry name" value="Helix-loop-helix DNA-binding domain"/>
    <property type="match status" value="1"/>
</dbReference>
<keyword evidence="4" id="KW-0804">Transcription</keyword>
<accession>A0AAP0AZD9</accession>
<evidence type="ECO:0000256" key="5">
    <source>
        <dbReference type="ARBA" id="ARBA00023242"/>
    </source>
</evidence>
<protein>
    <submittedName>
        <fullName evidence="8">Transcription factor PIF1</fullName>
    </submittedName>
</protein>
<gene>
    <name evidence="8" type="primary">PIF1</name>
    <name evidence="8" type="ORF">KSP39_PZI020479</name>
</gene>
<dbReference type="InterPro" id="IPR011598">
    <property type="entry name" value="bHLH_dom"/>
</dbReference>
<evidence type="ECO:0000256" key="1">
    <source>
        <dbReference type="ARBA" id="ARBA00004123"/>
    </source>
</evidence>
<dbReference type="SMART" id="SM00353">
    <property type="entry name" value="HLH"/>
    <property type="match status" value="1"/>
</dbReference>
<evidence type="ECO:0000256" key="4">
    <source>
        <dbReference type="ARBA" id="ARBA00023163"/>
    </source>
</evidence>
<dbReference type="SUPFAM" id="SSF47459">
    <property type="entry name" value="HLH, helix-loop-helix DNA-binding domain"/>
    <property type="match status" value="1"/>
</dbReference>
<dbReference type="GO" id="GO:0005634">
    <property type="term" value="C:nucleus"/>
    <property type="evidence" value="ECO:0007669"/>
    <property type="project" value="UniProtKB-SubCell"/>
</dbReference>
<dbReference type="AlphaFoldDB" id="A0AAP0AZD9"/>
<name>A0AAP0AZD9_9ASPA</name>
<feature type="compositionally biased region" description="Basic and acidic residues" evidence="6">
    <location>
        <begin position="284"/>
        <end position="294"/>
    </location>
</feature>
<dbReference type="FunFam" id="4.10.280.10:FF:000004">
    <property type="entry name" value="Basic helix-loop-helix transcription factor"/>
    <property type="match status" value="1"/>
</dbReference>
<proteinExistence type="inferred from homology"/>
<evidence type="ECO:0000256" key="2">
    <source>
        <dbReference type="ARBA" id="ARBA00005510"/>
    </source>
</evidence>
<comment type="similarity">
    <text evidence="2">Belongs to the bHLH protein family.</text>
</comment>
<evidence type="ECO:0000256" key="6">
    <source>
        <dbReference type="SAM" id="MobiDB-lite"/>
    </source>
</evidence>
<evidence type="ECO:0000256" key="3">
    <source>
        <dbReference type="ARBA" id="ARBA00023015"/>
    </source>
</evidence>
<evidence type="ECO:0000313" key="8">
    <source>
        <dbReference type="EMBL" id="KAK8921243.1"/>
    </source>
</evidence>
<dbReference type="PROSITE" id="PS50888">
    <property type="entry name" value="BHLH"/>
    <property type="match status" value="1"/>
</dbReference>
<comment type="caution">
    <text evidence="8">The sequence shown here is derived from an EMBL/GenBank/DDBJ whole genome shotgun (WGS) entry which is preliminary data.</text>
</comment>
<organism evidence="8 9">
    <name type="scientific">Platanthera zijinensis</name>
    <dbReference type="NCBI Taxonomy" id="2320716"/>
    <lineage>
        <taxon>Eukaryota</taxon>
        <taxon>Viridiplantae</taxon>
        <taxon>Streptophyta</taxon>
        <taxon>Embryophyta</taxon>
        <taxon>Tracheophyta</taxon>
        <taxon>Spermatophyta</taxon>
        <taxon>Magnoliopsida</taxon>
        <taxon>Liliopsida</taxon>
        <taxon>Asparagales</taxon>
        <taxon>Orchidaceae</taxon>
        <taxon>Orchidoideae</taxon>
        <taxon>Orchideae</taxon>
        <taxon>Orchidinae</taxon>
        <taxon>Platanthera</taxon>
    </lineage>
</organism>
<comment type="subcellular location">
    <subcellularLocation>
        <location evidence="1">Nucleus</location>
    </subcellularLocation>
</comment>
<dbReference type="InterPro" id="IPR047265">
    <property type="entry name" value="PIF1-like_bHLH"/>
</dbReference>
<dbReference type="PANTHER" id="PTHR46807:SF7">
    <property type="entry name" value="BHLH DOMAIN-CONTAINING PROTEIN"/>
    <property type="match status" value="1"/>
</dbReference>
<evidence type="ECO:0000259" key="7">
    <source>
        <dbReference type="PROSITE" id="PS50888"/>
    </source>
</evidence>
<dbReference type="GO" id="GO:0003700">
    <property type="term" value="F:DNA-binding transcription factor activity"/>
    <property type="evidence" value="ECO:0007669"/>
    <property type="project" value="InterPro"/>
</dbReference>
<dbReference type="InterPro" id="IPR036638">
    <property type="entry name" value="HLH_DNA-bd_sf"/>
</dbReference>
<feature type="region of interest" description="Disordered" evidence="6">
    <location>
        <begin position="260"/>
        <end position="294"/>
    </location>
</feature>
<dbReference type="Pfam" id="PF00010">
    <property type="entry name" value="HLH"/>
    <property type="match status" value="1"/>
</dbReference>
<dbReference type="GO" id="GO:0046983">
    <property type="term" value="F:protein dimerization activity"/>
    <property type="evidence" value="ECO:0007669"/>
    <property type="project" value="InterPro"/>
</dbReference>
<dbReference type="CDD" id="cd11445">
    <property type="entry name" value="bHLH_AtPIF_like"/>
    <property type="match status" value="1"/>
</dbReference>
<feature type="region of interest" description="Disordered" evidence="6">
    <location>
        <begin position="120"/>
        <end position="143"/>
    </location>
</feature>
<keyword evidence="9" id="KW-1185">Reference proteome</keyword>
<keyword evidence="5" id="KW-0539">Nucleus</keyword>
<dbReference type="InterPro" id="IPR044273">
    <property type="entry name" value="PIF3-like"/>
</dbReference>
<evidence type="ECO:0000313" key="9">
    <source>
        <dbReference type="Proteomes" id="UP001418222"/>
    </source>
</evidence>
<sequence length="461" mass="51803">MDEHSRFYQNFLAATNQRRSTGLDPEFTELQWKNGNVLLQSSALKKHQALINEAMKEDQKSVLNSVTPAVEDEIASFFPYEYLEKEFGCDFLCEPNPHAIAYDKTNKSLNLPHLQNRLSPPKPYVHDSPQQYVRPENSSNVNFSRFSRPQKIDMSNGLRKEIQSEGGESSSMATAGSSICGSNQVQNQAGLSSATTILPQRTFREDLETSMLSERLQTETYEITGTSSSGRSGVSIRSAGPQEINNQSYKRKGREIEELCSPSEETNYESADEKKAAQRSRRSRAAEVHNFSERKRRDRINEKMKALQDLIPHCTKSDKASMLDETIEYLKSLQQQVQIMWMGSGMASMMFPNIQNYMAHMGLGIGRSPMLQLPSTPPANQMQMCPQSINNMRFSNQMHSSQTPESFASLLGFHHMQSSPQAMSLYAYGAQVAQQNQMAAIIKNSSMPSDGFTRGNLQNGK</sequence>
<reference evidence="8 9" key="1">
    <citation type="journal article" date="2022" name="Nat. Plants">
        <title>Genomes of leafy and leafless Platanthera orchids illuminate the evolution of mycoheterotrophy.</title>
        <authorList>
            <person name="Li M.H."/>
            <person name="Liu K.W."/>
            <person name="Li Z."/>
            <person name="Lu H.C."/>
            <person name="Ye Q.L."/>
            <person name="Zhang D."/>
            <person name="Wang J.Y."/>
            <person name="Li Y.F."/>
            <person name="Zhong Z.M."/>
            <person name="Liu X."/>
            <person name="Yu X."/>
            <person name="Liu D.K."/>
            <person name="Tu X.D."/>
            <person name="Liu B."/>
            <person name="Hao Y."/>
            <person name="Liao X.Y."/>
            <person name="Jiang Y.T."/>
            <person name="Sun W.H."/>
            <person name="Chen J."/>
            <person name="Chen Y.Q."/>
            <person name="Ai Y."/>
            <person name="Zhai J.W."/>
            <person name="Wu S.S."/>
            <person name="Zhou Z."/>
            <person name="Hsiao Y.Y."/>
            <person name="Wu W.L."/>
            <person name="Chen Y.Y."/>
            <person name="Lin Y.F."/>
            <person name="Hsu J.L."/>
            <person name="Li C.Y."/>
            <person name="Wang Z.W."/>
            <person name="Zhao X."/>
            <person name="Zhong W.Y."/>
            <person name="Ma X.K."/>
            <person name="Ma L."/>
            <person name="Huang J."/>
            <person name="Chen G.Z."/>
            <person name="Huang M.Z."/>
            <person name="Huang L."/>
            <person name="Peng D.H."/>
            <person name="Luo Y.B."/>
            <person name="Zou S.Q."/>
            <person name="Chen S.P."/>
            <person name="Lan S."/>
            <person name="Tsai W.C."/>
            <person name="Van de Peer Y."/>
            <person name="Liu Z.J."/>
        </authorList>
    </citation>
    <scope>NUCLEOTIDE SEQUENCE [LARGE SCALE GENOMIC DNA]</scope>
    <source>
        <strain evidence="8">Lor287</strain>
    </source>
</reference>
<dbReference type="Proteomes" id="UP001418222">
    <property type="component" value="Unassembled WGS sequence"/>
</dbReference>
<dbReference type="PANTHER" id="PTHR46807">
    <property type="entry name" value="TRANSCRIPTION FACTOR PIF3"/>
    <property type="match status" value="1"/>
</dbReference>
<feature type="domain" description="BHLH" evidence="7">
    <location>
        <begin position="284"/>
        <end position="333"/>
    </location>
</feature>
<keyword evidence="3" id="KW-0805">Transcription regulation</keyword>